<comment type="caution">
    <text evidence="6">The sequence shown here is derived from an EMBL/GenBank/DDBJ whole genome shotgun (WGS) entry which is preliminary data.</text>
</comment>
<keyword evidence="4" id="KW-0288">FMN</keyword>
<accession>A0ABR9QMJ2</accession>
<dbReference type="InterPro" id="IPR004136">
    <property type="entry name" value="NMO"/>
</dbReference>
<evidence type="ECO:0000256" key="5">
    <source>
        <dbReference type="ARBA" id="ARBA00023002"/>
    </source>
</evidence>
<evidence type="ECO:0000256" key="4">
    <source>
        <dbReference type="ARBA" id="ARBA00022643"/>
    </source>
</evidence>
<dbReference type="RefSeq" id="WP_193538651.1">
    <property type="nucleotide sequence ID" value="NZ_JADCLJ010000024.1"/>
</dbReference>
<comment type="function">
    <text evidence="1">Nitronate monooxygenase that uses molecular oxygen to catalyze the oxidative denitrification of alkyl nitronates. Acts on propionate 3-nitronate (P3N), the presumed physiological substrate. Probably functions in the detoxification of P3N, a metabolic poison produced by plants and fungi as a defense mechanism.</text>
</comment>
<sequence length="315" mass="33483">MNRLTNLLEIDYPILQGGMGNISNAILTSAVSNAGGLGTIGAGTMSPEEVEQIIIDTKDRTGKPFAVNVAISVSPNVREVLKLVIKHNVKIVSLSAGNPAPFIQKLKEHGVKVITVVASVKQARKAEEAGADVLVAEGYEAAGINSNLETTTLTLIPQIVSQVDIPVVAAGGIGDGKGLAAMLALGACGIQMGTRFIATAEAPFHEEYKKQLLLAQDDGTVIVGRSVGRIRRVLKTGYAQTLLDHETKGITLDEFNQLTTEDYHKIGALQGKGDQGFMNGGQISGLLSDIPTVQELLDRMMREAKEQIKKVNSYL</sequence>
<protein>
    <recommendedName>
        <fullName evidence="2">Probable nitronate monooxygenase</fullName>
    </recommendedName>
</protein>
<dbReference type="Gene3D" id="3.20.20.70">
    <property type="entry name" value="Aldolase class I"/>
    <property type="match status" value="1"/>
</dbReference>
<organism evidence="6 7">
    <name type="scientific">Litchfieldia luteola</name>
    <dbReference type="NCBI Taxonomy" id="682179"/>
    <lineage>
        <taxon>Bacteria</taxon>
        <taxon>Bacillati</taxon>
        <taxon>Bacillota</taxon>
        <taxon>Bacilli</taxon>
        <taxon>Bacillales</taxon>
        <taxon>Bacillaceae</taxon>
        <taxon>Litchfieldia</taxon>
    </lineage>
</organism>
<evidence type="ECO:0000313" key="6">
    <source>
        <dbReference type="EMBL" id="MBE4909711.1"/>
    </source>
</evidence>
<proteinExistence type="predicted"/>
<dbReference type="PANTHER" id="PTHR32332:SF20">
    <property type="entry name" value="2-NITROPROPANE DIOXYGENASE-LIKE PROTEIN"/>
    <property type="match status" value="1"/>
</dbReference>
<dbReference type="GO" id="GO:0004497">
    <property type="term" value="F:monooxygenase activity"/>
    <property type="evidence" value="ECO:0007669"/>
    <property type="project" value="UniProtKB-KW"/>
</dbReference>
<evidence type="ECO:0000256" key="2">
    <source>
        <dbReference type="ARBA" id="ARBA00013457"/>
    </source>
</evidence>
<dbReference type="Pfam" id="PF03060">
    <property type="entry name" value="NMO"/>
    <property type="match status" value="2"/>
</dbReference>
<dbReference type="SUPFAM" id="SSF51412">
    <property type="entry name" value="Inosine monophosphate dehydrogenase (IMPDH)"/>
    <property type="match status" value="1"/>
</dbReference>
<reference evidence="6 7" key="1">
    <citation type="submission" date="2020-10" db="EMBL/GenBank/DDBJ databases">
        <title>Bacillus sp. HD4P25, an endophyte from a halophyte.</title>
        <authorList>
            <person name="Sun J.-Q."/>
        </authorList>
    </citation>
    <scope>NUCLEOTIDE SEQUENCE [LARGE SCALE GENOMIC DNA]</scope>
    <source>
        <strain evidence="6 7">YIM 93174</strain>
    </source>
</reference>
<dbReference type="InterPro" id="IPR013785">
    <property type="entry name" value="Aldolase_TIM"/>
</dbReference>
<keyword evidence="7" id="KW-1185">Reference proteome</keyword>
<dbReference type="Proteomes" id="UP001516662">
    <property type="component" value="Unassembled WGS sequence"/>
</dbReference>
<evidence type="ECO:0000313" key="7">
    <source>
        <dbReference type="Proteomes" id="UP001516662"/>
    </source>
</evidence>
<dbReference type="EMBL" id="JADCLJ010000024">
    <property type="protein sequence ID" value="MBE4909711.1"/>
    <property type="molecule type" value="Genomic_DNA"/>
</dbReference>
<dbReference type="CDD" id="cd04730">
    <property type="entry name" value="NPD_like"/>
    <property type="match status" value="1"/>
</dbReference>
<keyword evidence="6" id="KW-0503">Monooxygenase</keyword>
<name>A0ABR9QMJ2_9BACI</name>
<dbReference type="PANTHER" id="PTHR32332">
    <property type="entry name" value="2-NITROPROPANE DIOXYGENASE"/>
    <property type="match status" value="1"/>
</dbReference>
<evidence type="ECO:0000256" key="1">
    <source>
        <dbReference type="ARBA" id="ARBA00003535"/>
    </source>
</evidence>
<evidence type="ECO:0000256" key="3">
    <source>
        <dbReference type="ARBA" id="ARBA00022630"/>
    </source>
</evidence>
<gene>
    <name evidence="6" type="ORF">IMZ08_16890</name>
</gene>
<keyword evidence="5" id="KW-0560">Oxidoreductase</keyword>
<keyword evidence="3" id="KW-0285">Flavoprotein</keyword>